<dbReference type="InterPro" id="IPR033753">
    <property type="entry name" value="GCV_H/Fam206"/>
</dbReference>
<gene>
    <name evidence="4" type="primary">gcvH</name>
    <name evidence="4" type="ORF">LOOC260_115860</name>
</gene>
<comment type="similarity">
    <text evidence="1">Belongs to the GcvH family.</text>
</comment>
<dbReference type="Pfam" id="PF01597">
    <property type="entry name" value="GCV_H"/>
    <property type="match status" value="1"/>
</dbReference>
<organism evidence="4 5">
    <name type="scientific">Paucilactobacillus hokkaidonensis JCM 18461</name>
    <dbReference type="NCBI Taxonomy" id="1291742"/>
    <lineage>
        <taxon>Bacteria</taxon>
        <taxon>Bacillati</taxon>
        <taxon>Bacillota</taxon>
        <taxon>Bacilli</taxon>
        <taxon>Lactobacillales</taxon>
        <taxon>Lactobacillaceae</taxon>
        <taxon>Paucilactobacillus</taxon>
    </lineage>
</organism>
<dbReference type="InterPro" id="IPR003016">
    <property type="entry name" value="2-oxoA_DH_lipoyl-BS"/>
</dbReference>
<dbReference type="GO" id="GO:0005960">
    <property type="term" value="C:glycine cleavage complex"/>
    <property type="evidence" value="ECO:0007669"/>
    <property type="project" value="InterPro"/>
</dbReference>
<keyword evidence="2" id="KW-0450">Lipoyl</keyword>
<evidence type="ECO:0000256" key="2">
    <source>
        <dbReference type="ARBA" id="ARBA00022823"/>
    </source>
</evidence>
<dbReference type="GO" id="GO:0009249">
    <property type="term" value="P:protein lipoylation"/>
    <property type="evidence" value="ECO:0007669"/>
    <property type="project" value="TreeGrafter"/>
</dbReference>
<dbReference type="CDD" id="cd06848">
    <property type="entry name" value="GCS_H"/>
    <property type="match status" value="1"/>
</dbReference>
<feature type="domain" description="Lipoyl-binding" evidence="3">
    <location>
        <begin position="17"/>
        <end position="99"/>
    </location>
</feature>
<dbReference type="InterPro" id="IPR002930">
    <property type="entry name" value="GCV_H"/>
</dbReference>
<name>A0A0A1H042_9LACO</name>
<dbReference type="HOGENOM" id="CLU_097408_3_1_9"/>
<accession>A0A0A1H042</accession>
<proteinExistence type="inferred from homology"/>
<dbReference type="GO" id="GO:0019464">
    <property type="term" value="P:glycine decarboxylation via glycine cleavage system"/>
    <property type="evidence" value="ECO:0007669"/>
    <property type="project" value="InterPro"/>
</dbReference>
<sequence length="99" mass="10396">MSETTNYFWTKKQADGTTRVGLNDTGIDDLGKINFADVPAVNTKLTESGPFISVEAEKAVSDLPSPVAGTISLVNPALSAGPEALNSGDSADRWLVDVK</sequence>
<dbReference type="PROSITE" id="PS50968">
    <property type="entry name" value="BIOTINYL_LIPOYL"/>
    <property type="match status" value="1"/>
</dbReference>
<dbReference type="STRING" id="1291742.LOOC260_115860"/>
<protein>
    <submittedName>
        <fullName evidence="4">Glycine cleavage system protein H</fullName>
    </submittedName>
</protein>
<dbReference type="GO" id="GO:0005737">
    <property type="term" value="C:cytoplasm"/>
    <property type="evidence" value="ECO:0007669"/>
    <property type="project" value="TreeGrafter"/>
</dbReference>
<evidence type="ECO:0000259" key="3">
    <source>
        <dbReference type="PROSITE" id="PS50968"/>
    </source>
</evidence>
<dbReference type="PANTHER" id="PTHR11715:SF3">
    <property type="entry name" value="GLYCINE CLEAVAGE SYSTEM H PROTEIN-RELATED"/>
    <property type="match status" value="1"/>
</dbReference>
<dbReference type="EMBL" id="AP014680">
    <property type="protein sequence ID" value="BAP86096.1"/>
    <property type="molecule type" value="Genomic_DNA"/>
</dbReference>
<dbReference type="PANTHER" id="PTHR11715">
    <property type="entry name" value="GLYCINE CLEAVAGE SYSTEM H PROTEIN"/>
    <property type="match status" value="1"/>
</dbReference>
<evidence type="ECO:0000313" key="5">
    <source>
        <dbReference type="Proteomes" id="UP000031620"/>
    </source>
</evidence>
<dbReference type="InterPro" id="IPR000089">
    <property type="entry name" value="Biotin_lipoyl"/>
</dbReference>
<dbReference type="InterPro" id="IPR011053">
    <property type="entry name" value="Single_hybrid_motif"/>
</dbReference>
<evidence type="ECO:0000313" key="4">
    <source>
        <dbReference type="EMBL" id="BAP86096.1"/>
    </source>
</evidence>
<dbReference type="Gene3D" id="2.40.50.100">
    <property type="match status" value="1"/>
</dbReference>
<evidence type="ECO:0000256" key="1">
    <source>
        <dbReference type="ARBA" id="ARBA00009249"/>
    </source>
</evidence>
<dbReference type="AlphaFoldDB" id="A0A0A1H042"/>
<dbReference type="PROSITE" id="PS00189">
    <property type="entry name" value="LIPOYL"/>
    <property type="match status" value="1"/>
</dbReference>
<dbReference type="KEGG" id="lho:LOOC260_115860"/>
<dbReference type="RefSeq" id="WP_041094167.1">
    <property type="nucleotide sequence ID" value="NZ_AP014680.1"/>
</dbReference>
<reference evidence="4 5" key="1">
    <citation type="submission" date="2014-11" db="EMBL/GenBank/DDBJ databases">
        <title>Complete genome sequence and analysis of Lactobacillus hokkaidonensis LOOC260T.</title>
        <authorList>
            <person name="Tanizawa Y."/>
            <person name="Tohno M."/>
            <person name="Kaminuma E."/>
            <person name="Nakamura Y."/>
            <person name="Arita M."/>
        </authorList>
    </citation>
    <scope>NUCLEOTIDE SEQUENCE [LARGE SCALE GENOMIC DNA]</scope>
    <source>
        <strain evidence="4 5">LOOC260</strain>
    </source>
</reference>
<dbReference type="Proteomes" id="UP000031620">
    <property type="component" value="Chromosome"/>
</dbReference>
<dbReference type="SUPFAM" id="SSF51230">
    <property type="entry name" value="Single hybrid motif"/>
    <property type="match status" value="1"/>
</dbReference>